<sequence length="190" mass="20367">MVLPGAALVGDPAAWAATAADELADAQGLSDDDRRTLARALIRAQQSAVSDLSTNVLLHDPGSGTWAPLRLTLLERQLDEDEQREYLWPPAILPPQVRLLETRGLGLGCSSTLLADGDRGSVRWLFMPSGVTFFAAMAPVPSAAVIPCAVAAEDILTTVRIDGVAPQAAEGFDARRLIERTDLDDRAWRV</sequence>
<evidence type="ECO:0000313" key="1">
    <source>
        <dbReference type="EMBL" id="GAA1983768.1"/>
    </source>
</evidence>
<keyword evidence="2" id="KW-1185">Reference proteome</keyword>
<protein>
    <submittedName>
        <fullName evidence="1">Uncharacterized protein</fullName>
    </submittedName>
</protein>
<dbReference type="EMBL" id="BAAAOH010000001">
    <property type="protein sequence ID" value="GAA1983768.1"/>
    <property type="molecule type" value="Genomic_DNA"/>
</dbReference>
<comment type="caution">
    <text evidence="1">The sequence shown here is derived from an EMBL/GenBank/DDBJ whole genome shotgun (WGS) entry which is preliminary data.</text>
</comment>
<dbReference type="Proteomes" id="UP001500326">
    <property type="component" value="Unassembled WGS sequence"/>
</dbReference>
<accession>A0ABN2SBS9</accession>
<reference evidence="1 2" key="1">
    <citation type="journal article" date="2019" name="Int. J. Syst. Evol. Microbiol.">
        <title>The Global Catalogue of Microorganisms (GCM) 10K type strain sequencing project: providing services to taxonomists for standard genome sequencing and annotation.</title>
        <authorList>
            <consortium name="The Broad Institute Genomics Platform"/>
            <consortium name="The Broad Institute Genome Sequencing Center for Infectious Disease"/>
            <person name="Wu L."/>
            <person name="Ma J."/>
        </authorList>
    </citation>
    <scope>NUCLEOTIDE SEQUENCE [LARGE SCALE GENOMIC DNA]</scope>
    <source>
        <strain evidence="1 2">JCM 14902</strain>
    </source>
</reference>
<organism evidence="1 2">
    <name type="scientific">Microbacterium pumilum</name>
    <dbReference type="NCBI Taxonomy" id="344165"/>
    <lineage>
        <taxon>Bacteria</taxon>
        <taxon>Bacillati</taxon>
        <taxon>Actinomycetota</taxon>
        <taxon>Actinomycetes</taxon>
        <taxon>Micrococcales</taxon>
        <taxon>Microbacteriaceae</taxon>
        <taxon>Microbacterium</taxon>
    </lineage>
</organism>
<gene>
    <name evidence="1" type="ORF">GCM10009777_17090</name>
</gene>
<evidence type="ECO:0000313" key="2">
    <source>
        <dbReference type="Proteomes" id="UP001500326"/>
    </source>
</evidence>
<proteinExistence type="predicted"/>
<name>A0ABN2SBS9_9MICO</name>